<feature type="region of interest" description="Disordered" evidence="1">
    <location>
        <begin position="55"/>
        <end position="85"/>
    </location>
</feature>
<accession>A0AAN7NMW9</accession>
<sequence length="85" mass="9555">MREGKPVTPEGHAAIQRDLDRLEKWADRNLMKFNKENCQVLHNPMHQHRLGATQVESSFAEKDLGGPGGHQLEHEPAMCPTSKEG</sequence>
<evidence type="ECO:0000313" key="3">
    <source>
        <dbReference type="Proteomes" id="UP001333110"/>
    </source>
</evidence>
<protein>
    <recommendedName>
        <fullName evidence="4">Rna-directed dna polymerase from mobile element jockey-like</fullName>
    </recommendedName>
</protein>
<proteinExistence type="predicted"/>
<gene>
    <name evidence="2" type="ORF">QYF61_021516</name>
</gene>
<dbReference type="AlphaFoldDB" id="A0AAN7NMW9"/>
<evidence type="ECO:0008006" key="4">
    <source>
        <dbReference type="Google" id="ProtNLM"/>
    </source>
</evidence>
<evidence type="ECO:0000256" key="1">
    <source>
        <dbReference type="SAM" id="MobiDB-lite"/>
    </source>
</evidence>
<name>A0AAN7NMW9_MYCAM</name>
<keyword evidence="3" id="KW-1185">Reference proteome</keyword>
<organism evidence="2 3">
    <name type="scientific">Mycteria americana</name>
    <name type="common">Wood stork</name>
    <dbReference type="NCBI Taxonomy" id="33587"/>
    <lineage>
        <taxon>Eukaryota</taxon>
        <taxon>Metazoa</taxon>
        <taxon>Chordata</taxon>
        <taxon>Craniata</taxon>
        <taxon>Vertebrata</taxon>
        <taxon>Euteleostomi</taxon>
        <taxon>Archelosauria</taxon>
        <taxon>Archosauria</taxon>
        <taxon>Dinosauria</taxon>
        <taxon>Saurischia</taxon>
        <taxon>Theropoda</taxon>
        <taxon>Coelurosauria</taxon>
        <taxon>Aves</taxon>
        <taxon>Neognathae</taxon>
        <taxon>Neoaves</taxon>
        <taxon>Aequornithes</taxon>
        <taxon>Ciconiiformes</taxon>
        <taxon>Ciconiidae</taxon>
        <taxon>Mycteria</taxon>
    </lineage>
</organism>
<evidence type="ECO:0000313" key="2">
    <source>
        <dbReference type="EMBL" id="KAK4827771.1"/>
    </source>
</evidence>
<dbReference type="Proteomes" id="UP001333110">
    <property type="component" value="Unassembled WGS sequence"/>
</dbReference>
<comment type="caution">
    <text evidence="2">The sequence shown here is derived from an EMBL/GenBank/DDBJ whole genome shotgun (WGS) entry which is preliminary data.</text>
</comment>
<dbReference type="EMBL" id="JAUNZN010000002">
    <property type="protein sequence ID" value="KAK4827771.1"/>
    <property type="molecule type" value="Genomic_DNA"/>
</dbReference>
<reference evidence="2 3" key="1">
    <citation type="journal article" date="2023" name="J. Hered.">
        <title>Chromosome-level genome of the wood stork (Mycteria americana) provides insight into avian chromosome evolution.</title>
        <authorList>
            <person name="Flamio R. Jr."/>
            <person name="Ramstad K.M."/>
        </authorList>
    </citation>
    <scope>NUCLEOTIDE SEQUENCE [LARGE SCALE GENOMIC DNA]</scope>
    <source>
        <strain evidence="2">JAX WOST 10</strain>
    </source>
</reference>